<feature type="domain" description="AMP-binding enzyme C-terminal" evidence="2">
    <location>
        <begin position="527"/>
        <end position="606"/>
    </location>
</feature>
<name>A0ABS6IAA8_9MICC</name>
<protein>
    <submittedName>
        <fullName evidence="4">Acetate--CoA ligase</fullName>
        <ecNumber evidence="4">6.2.1.1</ecNumber>
    </submittedName>
</protein>
<dbReference type="Pfam" id="PF13193">
    <property type="entry name" value="AMP-binding_C"/>
    <property type="match status" value="1"/>
</dbReference>
<dbReference type="GO" id="GO:0003987">
    <property type="term" value="F:acetate-CoA ligase activity"/>
    <property type="evidence" value="ECO:0007669"/>
    <property type="project" value="UniProtKB-EC"/>
</dbReference>
<proteinExistence type="predicted"/>
<sequence length="649" mass="69991">MTSPQAHSTYEHEFARSVEDPEGFWREAAQDIGWVRPPQRILDDTRAPFYRWFADGELNVSWNALDRHVEAGRGSQDAIIFDSAMTGQRRRISYSELLDEVSRFADVLRRHGAARGHRVIIYMPMIPEAVVAMLACARIGAVHSVIFGGFAAPELAARIDDARPNLVITASGGIEPSGPIAYLPILRRALSLASNGKQGTVQAVIVKERAEVPGNAIGLDSVAGEGWLDWNSEIAQSQPAAPVAVSASDPLYVLYTSGTTGRPKGVVRDSGGYAVALAWSMRNVYGIDAGDVWWTASDVGWVVGHSYIVYGPLIVGATTVLYEGKPVGTPDAAAFWRVIERYRVQALFTAPTAIRAIRRTDPELELLGGIDVSSLEAVFLAGEHLDTETYHWLAEALSVPVVDHWWQTETGWPIVGNPRGLGLLEVKPGSATVPIPGFQVEVVDGRASRCEAGTAGNIVVKLPLPPGALISLWSGEERFKEAYLDAFPGYYSTGDGGMIDEDGYVFILGRTDDVINVAGHRLSTGQLEDTVLTHPSIAEAAVIGVRDSLKGERPCAFVTLKAGLETSDDAALRDQVVDLVRNTIGPVASFKDLFVVPRLPKTRSGKVLRKTLREIANGDGLTVPATLDDSDVLQALQAAVTTNTKAVSR</sequence>
<evidence type="ECO:0000313" key="5">
    <source>
        <dbReference type="Proteomes" id="UP000824166"/>
    </source>
</evidence>
<keyword evidence="4" id="KW-0436">Ligase</keyword>
<feature type="domain" description="AMP-dependent synthetase/ligase" evidence="1">
    <location>
        <begin position="78"/>
        <end position="461"/>
    </location>
</feature>
<dbReference type="InterPro" id="IPR032387">
    <property type="entry name" value="ACAS_N"/>
</dbReference>
<keyword evidence="5" id="KW-1185">Reference proteome</keyword>
<dbReference type="EMBL" id="JAHOPC010000015">
    <property type="protein sequence ID" value="MBU8868529.1"/>
    <property type="molecule type" value="Genomic_DNA"/>
</dbReference>
<dbReference type="PANTHER" id="PTHR43347">
    <property type="entry name" value="ACYL-COA SYNTHETASE"/>
    <property type="match status" value="1"/>
</dbReference>
<comment type="caution">
    <text evidence="4">The sequence shown here is derived from an EMBL/GenBank/DDBJ whole genome shotgun (WGS) entry which is preliminary data.</text>
</comment>
<dbReference type="PROSITE" id="PS00455">
    <property type="entry name" value="AMP_BINDING"/>
    <property type="match status" value="1"/>
</dbReference>
<accession>A0ABS6IAA8</accession>
<dbReference type="PANTHER" id="PTHR43347:SF3">
    <property type="entry name" value="ACYL-COA SYNTHETASE SHORT-CHAIN FAMILY MEMBER 3, MITOCHONDRIAL"/>
    <property type="match status" value="1"/>
</dbReference>
<dbReference type="EC" id="6.2.1.1" evidence="4"/>
<dbReference type="InterPro" id="IPR000873">
    <property type="entry name" value="AMP-dep_synth/lig_dom"/>
</dbReference>
<evidence type="ECO:0000259" key="3">
    <source>
        <dbReference type="Pfam" id="PF16177"/>
    </source>
</evidence>
<organism evidence="4 5">
    <name type="scientific">Paenarthrobacter aromaticivorans</name>
    <dbReference type="NCBI Taxonomy" id="2849150"/>
    <lineage>
        <taxon>Bacteria</taxon>
        <taxon>Bacillati</taxon>
        <taxon>Actinomycetota</taxon>
        <taxon>Actinomycetes</taxon>
        <taxon>Micrococcales</taxon>
        <taxon>Micrococcaceae</taxon>
        <taxon>Paenarthrobacter</taxon>
    </lineage>
</organism>
<dbReference type="NCBIfam" id="NF001208">
    <property type="entry name" value="PRK00174.1"/>
    <property type="match status" value="1"/>
</dbReference>
<evidence type="ECO:0000313" key="4">
    <source>
        <dbReference type="EMBL" id="MBU8868529.1"/>
    </source>
</evidence>
<dbReference type="Pfam" id="PF16177">
    <property type="entry name" value="ACAS_N"/>
    <property type="match status" value="1"/>
</dbReference>
<feature type="domain" description="Acetyl-coenzyme A synthetase N-terminal" evidence="3">
    <location>
        <begin position="10"/>
        <end position="64"/>
    </location>
</feature>
<evidence type="ECO:0000259" key="1">
    <source>
        <dbReference type="Pfam" id="PF00501"/>
    </source>
</evidence>
<dbReference type="Proteomes" id="UP000824166">
    <property type="component" value="Unassembled WGS sequence"/>
</dbReference>
<dbReference type="RefSeq" id="WP_216926651.1">
    <property type="nucleotide sequence ID" value="NZ_JAHOPC010000015.1"/>
</dbReference>
<dbReference type="InterPro" id="IPR025110">
    <property type="entry name" value="AMP-bd_C"/>
</dbReference>
<evidence type="ECO:0000259" key="2">
    <source>
        <dbReference type="Pfam" id="PF13193"/>
    </source>
</evidence>
<gene>
    <name evidence="4" type="ORF">KSW38_19725</name>
</gene>
<dbReference type="Pfam" id="PF00501">
    <property type="entry name" value="AMP-binding"/>
    <property type="match status" value="1"/>
</dbReference>
<dbReference type="InterPro" id="IPR020845">
    <property type="entry name" value="AMP-binding_CS"/>
</dbReference>
<reference evidence="4 5" key="1">
    <citation type="submission" date="2021-06" db="EMBL/GenBank/DDBJ databases">
        <authorList>
            <person name="Jeong J.W."/>
        </authorList>
    </citation>
    <scope>NUCLEOTIDE SEQUENCE [LARGE SCALE GENOMIC DNA]</scope>
    <source>
        <strain evidence="4 5">MMS21-TAE1-1</strain>
    </source>
</reference>